<dbReference type="PATRIC" id="fig|2340.3.peg.1413"/>
<dbReference type="EMBL" id="JRAA01000002">
    <property type="protein sequence ID" value="KHF24776.1"/>
    <property type="molecule type" value="Genomic_DNA"/>
</dbReference>
<sequence length="75" mass="8790">MSKIRVQMAPEIEFKMDIEVPDVEADSRDYDVQQHKAEVYAEFERRLRSVFPEGLKCHTFEFGLDTGWHEGLGED</sequence>
<name>A0A0B0HBF4_SOVGS</name>
<comment type="caution">
    <text evidence="1">The sequence shown here is derived from an EMBL/GenBank/DDBJ whole genome shotgun (WGS) entry which is preliminary data.</text>
</comment>
<protein>
    <submittedName>
        <fullName evidence="1">Uncharacterized protein</fullName>
    </submittedName>
</protein>
<reference evidence="1 2" key="1">
    <citation type="journal article" date="2014" name="BMC Genomics">
        <title>The genome of the intracellular bacterium of the coastal bivalve, Solemya velum: a blueprint for thriving in and out of symbiosis.</title>
        <authorList>
            <person name="Dmytrenko O."/>
            <person name="Russell S.L."/>
            <person name="Loo W.T."/>
            <person name="Fontanez K.M."/>
            <person name="Liao L."/>
            <person name="Roeselers G."/>
            <person name="Sharma R."/>
            <person name="Stewart F.J."/>
            <person name="Newton I.L."/>
            <person name="Woyke T."/>
            <person name="Wu D."/>
            <person name="Lang J.M."/>
            <person name="Eisen J.A."/>
            <person name="Cavanaugh C.M."/>
        </authorList>
    </citation>
    <scope>NUCLEOTIDE SEQUENCE [LARGE SCALE GENOMIC DNA]</scope>
    <source>
        <strain evidence="1 2">WH</strain>
    </source>
</reference>
<accession>A0A0B0HBF4</accession>
<organism evidence="1 2">
    <name type="scientific">Solemya velum gill symbiont</name>
    <dbReference type="NCBI Taxonomy" id="2340"/>
    <lineage>
        <taxon>Bacteria</taxon>
        <taxon>Pseudomonadati</taxon>
        <taxon>Pseudomonadota</taxon>
        <taxon>Gammaproteobacteria</taxon>
        <taxon>sulfur-oxidizing symbionts</taxon>
    </lineage>
</organism>
<dbReference type="AlphaFoldDB" id="A0A0B0HBF4"/>
<dbReference type="OrthoDB" id="5785184at2"/>
<dbReference type="STRING" id="2340.JV46_03060"/>
<dbReference type="Proteomes" id="UP000030856">
    <property type="component" value="Unassembled WGS sequence"/>
</dbReference>
<proteinExistence type="predicted"/>
<dbReference type="eggNOG" id="ENOG5034A4Y">
    <property type="taxonomic scope" value="Bacteria"/>
</dbReference>
<evidence type="ECO:0000313" key="1">
    <source>
        <dbReference type="EMBL" id="KHF24776.1"/>
    </source>
</evidence>
<evidence type="ECO:0000313" key="2">
    <source>
        <dbReference type="Proteomes" id="UP000030856"/>
    </source>
</evidence>
<gene>
    <name evidence="1" type="ORF">JV46_03060</name>
</gene>
<keyword evidence="2" id="KW-1185">Reference proteome</keyword>